<reference evidence="11 12" key="1">
    <citation type="journal article" date="2014" name="Int. J. Syst. Evol. Microbiol.">
        <title>Streptomyces hoynatensis sp. nov., isolated from deep marine sediment.</title>
        <authorList>
            <person name="Veyisoglu A."/>
            <person name="Sahin N."/>
        </authorList>
    </citation>
    <scope>NUCLEOTIDE SEQUENCE [LARGE SCALE GENOMIC DNA]</scope>
    <source>
        <strain evidence="11 12">KCTC 29097</strain>
    </source>
</reference>
<comment type="caution">
    <text evidence="11">The sequence shown here is derived from an EMBL/GenBank/DDBJ whole genome shotgun (WGS) entry which is preliminary data.</text>
</comment>
<dbReference type="InterPro" id="IPR003439">
    <property type="entry name" value="ABC_transporter-like_ATP-bd"/>
</dbReference>
<evidence type="ECO:0000256" key="6">
    <source>
        <dbReference type="ARBA" id="ARBA00023136"/>
    </source>
</evidence>
<evidence type="ECO:0000313" key="11">
    <source>
        <dbReference type="EMBL" id="RKN47195.1"/>
    </source>
</evidence>
<dbReference type="PANTHER" id="PTHR43394:SF1">
    <property type="entry name" value="ATP-BINDING CASSETTE SUB-FAMILY B MEMBER 10, MITOCHONDRIAL"/>
    <property type="match status" value="1"/>
</dbReference>
<keyword evidence="6 8" id="KW-0472">Membrane</keyword>
<evidence type="ECO:0000256" key="2">
    <source>
        <dbReference type="ARBA" id="ARBA00022692"/>
    </source>
</evidence>
<name>A0A3A9ZGL7_9ACTN</name>
<dbReference type="GO" id="GO:0016887">
    <property type="term" value="F:ATP hydrolysis activity"/>
    <property type="evidence" value="ECO:0007669"/>
    <property type="project" value="InterPro"/>
</dbReference>
<keyword evidence="4 11" id="KW-0067">ATP-binding</keyword>
<proteinExistence type="predicted"/>
<dbReference type="InterPro" id="IPR017871">
    <property type="entry name" value="ABC_transporter-like_CS"/>
</dbReference>
<dbReference type="InterPro" id="IPR011527">
    <property type="entry name" value="ABC1_TM_dom"/>
</dbReference>
<evidence type="ECO:0000256" key="5">
    <source>
        <dbReference type="ARBA" id="ARBA00022989"/>
    </source>
</evidence>
<accession>A0A3A9ZGL7</accession>
<feature type="transmembrane region" description="Helical" evidence="8">
    <location>
        <begin position="381"/>
        <end position="403"/>
    </location>
</feature>
<dbReference type="OrthoDB" id="9806127at2"/>
<evidence type="ECO:0000259" key="9">
    <source>
        <dbReference type="PROSITE" id="PS50893"/>
    </source>
</evidence>
<dbReference type="EMBL" id="RBAL01000001">
    <property type="protein sequence ID" value="RKN47195.1"/>
    <property type="molecule type" value="Genomic_DNA"/>
</dbReference>
<evidence type="ECO:0000256" key="4">
    <source>
        <dbReference type="ARBA" id="ARBA00022840"/>
    </source>
</evidence>
<dbReference type="FunFam" id="3.40.50.300:FF:003180">
    <property type="entry name" value="Putative ABC transporter ATP-binding protein"/>
    <property type="match status" value="1"/>
</dbReference>
<evidence type="ECO:0000256" key="3">
    <source>
        <dbReference type="ARBA" id="ARBA00022741"/>
    </source>
</evidence>
<evidence type="ECO:0000313" key="12">
    <source>
        <dbReference type="Proteomes" id="UP000272474"/>
    </source>
</evidence>
<dbReference type="Pfam" id="PF00664">
    <property type="entry name" value="ABC_membrane"/>
    <property type="match status" value="1"/>
</dbReference>
<feature type="transmembrane region" description="Helical" evidence="8">
    <location>
        <begin position="268"/>
        <end position="293"/>
    </location>
</feature>
<feature type="compositionally biased region" description="Basic and acidic residues" evidence="7">
    <location>
        <begin position="34"/>
        <end position="43"/>
    </location>
</feature>
<comment type="subcellular location">
    <subcellularLocation>
        <location evidence="1">Cell membrane</location>
        <topology evidence="1">Multi-pass membrane protein</topology>
    </subcellularLocation>
</comment>
<feature type="transmembrane region" description="Helical" evidence="8">
    <location>
        <begin position="162"/>
        <end position="185"/>
    </location>
</feature>
<keyword evidence="2 8" id="KW-0812">Transmembrane</keyword>
<dbReference type="CDD" id="cd18551">
    <property type="entry name" value="ABC_6TM_LmrA_like"/>
    <property type="match status" value="1"/>
</dbReference>
<feature type="domain" description="ABC transporter" evidence="9">
    <location>
        <begin position="480"/>
        <end position="715"/>
    </location>
</feature>
<evidence type="ECO:0000256" key="8">
    <source>
        <dbReference type="SAM" id="Phobius"/>
    </source>
</evidence>
<keyword evidence="3" id="KW-0547">Nucleotide-binding</keyword>
<dbReference type="Pfam" id="PF00005">
    <property type="entry name" value="ABC_tran"/>
    <property type="match status" value="1"/>
</dbReference>
<feature type="compositionally biased region" description="Low complexity" evidence="7">
    <location>
        <begin position="67"/>
        <end position="102"/>
    </location>
</feature>
<keyword evidence="5 8" id="KW-1133">Transmembrane helix</keyword>
<feature type="region of interest" description="Disordered" evidence="7">
    <location>
        <begin position="1"/>
        <end position="146"/>
    </location>
</feature>
<dbReference type="Proteomes" id="UP000272474">
    <property type="component" value="Unassembled WGS sequence"/>
</dbReference>
<dbReference type="InterPro" id="IPR003593">
    <property type="entry name" value="AAA+_ATPase"/>
</dbReference>
<organism evidence="11 12">
    <name type="scientific">Streptomyces hoynatensis</name>
    <dbReference type="NCBI Taxonomy" id="1141874"/>
    <lineage>
        <taxon>Bacteria</taxon>
        <taxon>Bacillati</taxon>
        <taxon>Actinomycetota</taxon>
        <taxon>Actinomycetes</taxon>
        <taxon>Kitasatosporales</taxon>
        <taxon>Streptomycetaceae</taxon>
        <taxon>Streptomyces</taxon>
    </lineage>
</organism>
<dbReference type="InterPro" id="IPR039421">
    <property type="entry name" value="Type_1_exporter"/>
</dbReference>
<evidence type="ECO:0000256" key="1">
    <source>
        <dbReference type="ARBA" id="ARBA00004651"/>
    </source>
</evidence>
<dbReference type="GO" id="GO:0005886">
    <property type="term" value="C:plasma membrane"/>
    <property type="evidence" value="ECO:0007669"/>
    <property type="project" value="UniProtKB-SubCell"/>
</dbReference>
<sequence length="724" mass="74707">MGCRVRRARADNPQATSRVQGGGGPRATRGCQATERKGERVPPKTDPSPAEPTGPLRPAEPREDAEPAASPTTAGPTARAAAPAARATAAGDTGRTAAAEGAGAAGIDGAGRPAGEDGAGPAPGEGAGPAHGEGAGPGAEEGAGDGPSPLRVLLGYVRPHRAALFSGALLSLVTGATGLALPLVARRLIDNLSEDRPIATALVLMSLLVAGNAVLGALGGYVLQRTAESVVLTARKSLTSWLLRLRISAVDGTEPGDLLSRATSDTTLLRAMTVQTLIGFGTGGLTLLATLVMMGFVDLVLLAVTLGVIGLAATVIGLIVPRISKASKRAQQSVGRMGAVLERVLGALRTVKASGAERREERAVHAAAEDSWRESVRSAKWSALAGNTAGLSMQVAFITVLAVGGARVATDSIEVGSLVAFLLYVFYLMAPIQQVVSAVTQYQVGAAAISRIQEVRRLPAEPGALDAAPLPEAGAAPAAVAFLDVRFRYGPEQPYVHHGVSFTVPPRGMTAFVGPSGAGKTTVFSLVERFYDATSGRVLVDGRDVRDWPLAELRSAIGYVEQDAPVLSGTLRENLVFGAPDTGEEALAEALRTTRLDGLVARLPEGLDTVVGHRGTKLSGGERQRVAIARALLRRPRLLLLDEATSQLDAVNEAALRETVAEVARETTVLVVAHRLSTVTSADRIVVMDTGRVLAVGTHAELLAASPLYAELATTQFLATADLA</sequence>
<evidence type="ECO:0000259" key="10">
    <source>
        <dbReference type="PROSITE" id="PS50929"/>
    </source>
</evidence>
<feature type="transmembrane region" description="Helical" evidence="8">
    <location>
        <begin position="299"/>
        <end position="320"/>
    </location>
</feature>
<protein>
    <submittedName>
        <fullName evidence="11">ATP-binding cassette domain-containing protein</fullName>
    </submittedName>
</protein>
<dbReference type="GO" id="GO:0005524">
    <property type="term" value="F:ATP binding"/>
    <property type="evidence" value="ECO:0007669"/>
    <property type="project" value="UniProtKB-KW"/>
</dbReference>
<dbReference type="PROSITE" id="PS50893">
    <property type="entry name" value="ABC_TRANSPORTER_2"/>
    <property type="match status" value="1"/>
</dbReference>
<dbReference type="SUPFAM" id="SSF90123">
    <property type="entry name" value="ABC transporter transmembrane region"/>
    <property type="match status" value="1"/>
</dbReference>
<feature type="compositionally biased region" description="Gly residues" evidence="7">
    <location>
        <begin position="117"/>
        <end position="145"/>
    </location>
</feature>
<keyword evidence="12" id="KW-1185">Reference proteome</keyword>
<dbReference type="AlphaFoldDB" id="A0A3A9ZGL7"/>
<dbReference type="InterPro" id="IPR027417">
    <property type="entry name" value="P-loop_NTPase"/>
</dbReference>
<feature type="transmembrane region" description="Helical" evidence="8">
    <location>
        <begin position="415"/>
        <end position="432"/>
    </location>
</feature>
<dbReference type="PANTHER" id="PTHR43394">
    <property type="entry name" value="ATP-DEPENDENT PERMEASE MDL1, MITOCHONDRIAL"/>
    <property type="match status" value="1"/>
</dbReference>
<dbReference type="SUPFAM" id="SSF52540">
    <property type="entry name" value="P-loop containing nucleoside triphosphate hydrolases"/>
    <property type="match status" value="1"/>
</dbReference>
<evidence type="ECO:0000256" key="7">
    <source>
        <dbReference type="SAM" id="MobiDB-lite"/>
    </source>
</evidence>
<gene>
    <name evidence="11" type="ORF">D7294_03235</name>
</gene>
<dbReference type="Gene3D" id="1.20.1560.10">
    <property type="entry name" value="ABC transporter type 1, transmembrane domain"/>
    <property type="match status" value="1"/>
</dbReference>
<dbReference type="PROSITE" id="PS00211">
    <property type="entry name" value="ABC_TRANSPORTER_1"/>
    <property type="match status" value="1"/>
</dbReference>
<dbReference type="PROSITE" id="PS50929">
    <property type="entry name" value="ABC_TM1F"/>
    <property type="match status" value="1"/>
</dbReference>
<dbReference type="GO" id="GO:0015421">
    <property type="term" value="F:ABC-type oligopeptide transporter activity"/>
    <property type="evidence" value="ECO:0007669"/>
    <property type="project" value="TreeGrafter"/>
</dbReference>
<feature type="transmembrane region" description="Helical" evidence="8">
    <location>
        <begin position="197"/>
        <end position="223"/>
    </location>
</feature>
<feature type="domain" description="ABC transmembrane type-1" evidence="10">
    <location>
        <begin position="167"/>
        <end position="443"/>
    </location>
</feature>
<dbReference type="InterPro" id="IPR036640">
    <property type="entry name" value="ABC1_TM_sf"/>
</dbReference>
<dbReference type="Gene3D" id="3.40.50.300">
    <property type="entry name" value="P-loop containing nucleotide triphosphate hydrolases"/>
    <property type="match status" value="1"/>
</dbReference>
<dbReference type="SMART" id="SM00382">
    <property type="entry name" value="AAA"/>
    <property type="match status" value="1"/>
</dbReference>